<accession>A0AB35U070</accession>
<keyword evidence="2" id="KW-1185">Reference proteome</keyword>
<evidence type="ECO:0000313" key="2">
    <source>
        <dbReference type="Proteomes" id="UP001286174"/>
    </source>
</evidence>
<dbReference type="AlphaFoldDB" id="A0AB35U070"/>
<protein>
    <submittedName>
        <fullName evidence="1">Uncharacterized protein</fullName>
    </submittedName>
</protein>
<dbReference type="Proteomes" id="UP001286174">
    <property type="component" value="Unassembled WGS sequence"/>
</dbReference>
<name>A0AB35U070_9FIRM</name>
<organism evidence="1 2">
    <name type="scientific">Grylomicrobium aquisgranensis</name>
    <dbReference type="NCBI Taxonomy" id="2926318"/>
    <lineage>
        <taxon>Bacteria</taxon>
        <taxon>Bacillati</taxon>
        <taxon>Bacillota</taxon>
        <taxon>Erysipelotrichia</taxon>
        <taxon>Erysipelotrichales</taxon>
        <taxon>Erysipelotrichaceae</taxon>
        <taxon>Grylomicrobium</taxon>
    </lineage>
</organism>
<gene>
    <name evidence="1" type="ORF">MOZ60_00190</name>
</gene>
<dbReference type="RefSeq" id="WP_370595216.1">
    <property type="nucleotide sequence ID" value="NZ_JALBUR010000001.1"/>
</dbReference>
<evidence type="ECO:0000313" key="1">
    <source>
        <dbReference type="EMBL" id="MDX8418506.1"/>
    </source>
</evidence>
<reference evidence="1 2" key="1">
    <citation type="submission" date="2022-03" db="EMBL/GenBank/DDBJ databases">
        <title>Novel taxa within the pig intestine.</title>
        <authorList>
            <person name="Wylensek D."/>
            <person name="Bishof K."/>
            <person name="Afrizal A."/>
            <person name="Clavel T."/>
        </authorList>
    </citation>
    <scope>NUCLEOTIDE SEQUENCE [LARGE SCALE GENOMIC DNA]</scope>
    <source>
        <strain evidence="1 2">CLA-KB-P133</strain>
    </source>
</reference>
<proteinExistence type="predicted"/>
<sequence>MMKETETFLRTEEKFDLTEEQAAVFLDEIKSYIVPDVYPNYTLHSLYYDTDNYVMISHCLNHPCTARRCACAAMA</sequence>
<comment type="caution">
    <text evidence="1">The sequence shown here is derived from an EMBL/GenBank/DDBJ whole genome shotgun (WGS) entry which is preliminary data.</text>
</comment>
<dbReference type="EMBL" id="JALBUR010000001">
    <property type="protein sequence ID" value="MDX8418506.1"/>
    <property type="molecule type" value="Genomic_DNA"/>
</dbReference>